<feature type="region of interest" description="Disordered" evidence="1">
    <location>
        <begin position="305"/>
        <end position="347"/>
    </location>
</feature>
<feature type="region of interest" description="Disordered" evidence="1">
    <location>
        <begin position="1865"/>
        <end position="1972"/>
    </location>
</feature>
<organism evidence="2 3">
    <name type="scientific">Elysia marginata</name>
    <dbReference type="NCBI Taxonomy" id="1093978"/>
    <lineage>
        <taxon>Eukaryota</taxon>
        <taxon>Metazoa</taxon>
        <taxon>Spiralia</taxon>
        <taxon>Lophotrochozoa</taxon>
        <taxon>Mollusca</taxon>
        <taxon>Gastropoda</taxon>
        <taxon>Heterobranchia</taxon>
        <taxon>Euthyneura</taxon>
        <taxon>Panpulmonata</taxon>
        <taxon>Sacoglossa</taxon>
        <taxon>Placobranchoidea</taxon>
        <taxon>Plakobranchidae</taxon>
        <taxon>Elysia</taxon>
    </lineage>
</organism>
<feature type="compositionally biased region" description="Polar residues" evidence="1">
    <location>
        <begin position="1890"/>
        <end position="1900"/>
    </location>
</feature>
<feature type="compositionally biased region" description="Basic and acidic residues" evidence="1">
    <location>
        <begin position="1915"/>
        <end position="1935"/>
    </location>
</feature>
<feature type="region of interest" description="Disordered" evidence="1">
    <location>
        <begin position="1705"/>
        <end position="1748"/>
    </location>
</feature>
<feature type="region of interest" description="Disordered" evidence="1">
    <location>
        <begin position="902"/>
        <end position="964"/>
    </location>
</feature>
<comment type="caution">
    <text evidence="2">The sequence shown here is derived from an EMBL/GenBank/DDBJ whole genome shotgun (WGS) entry which is preliminary data.</text>
</comment>
<proteinExistence type="predicted"/>
<feature type="compositionally biased region" description="Low complexity" evidence="1">
    <location>
        <begin position="1901"/>
        <end position="1910"/>
    </location>
</feature>
<dbReference type="EMBL" id="BMAT01000721">
    <property type="protein sequence ID" value="GFR71895.1"/>
    <property type="molecule type" value="Genomic_DNA"/>
</dbReference>
<feature type="compositionally biased region" description="Polar residues" evidence="1">
    <location>
        <begin position="528"/>
        <end position="537"/>
    </location>
</feature>
<feature type="compositionally biased region" description="Basic and acidic residues" evidence="1">
    <location>
        <begin position="310"/>
        <end position="324"/>
    </location>
</feature>
<protein>
    <recommendedName>
        <fullName evidence="4">ShKT domain-containing protein</fullName>
    </recommendedName>
</protein>
<feature type="compositionally biased region" description="Polar residues" evidence="1">
    <location>
        <begin position="819"/>
        <end position="828"/>
    </location>
</feature>
<reference evidence="2 3" key="1">
    <citation type="journal article" date="2021" name="Elife">
        <title>Chloroplast acquisition without the gene transfer in kleptoplastic sea slugs, Plakobranchus ocellatus.</title>
        <authorList>
            <person name="Maeda T."/>
            <person name="Takahashi S."/>
            <person name="Yoshida T."/>
            <person name="Shimamura S."/>
            <person name="Takaki Y."/>
            <person name="Nagai Y."/>
            <person name="Toyoda A."/>
            <person name="Suzuki Y."/>
            <person name="Arimoto A."/>
            <person name="Ishii H."/>
            <person name="Satoh N."/>
            <person name="Nishiyama T."/>
            <person name="Hasebe M."/>
            <person name="Maruyama T."/>
            <person name="Minagawa J."/>
            <person name="Obokata J."/>
            <person name="Shigenobu S."/>
        </authorList>
    </citation>
    <scope>NUCLEOTIDE SEQUENCE [LARGE SCALE GENOMIC DNA]</scope>
</reference>
<feature type="region of interest" description="Disordered" evidence="1">
    <location>
        <begin position="2541"/>
        <end position="2583"/>
    </location>
</feature>
<feature type="region of interest" description="Disordered" evidence="1">
    <location>
        <begin position="9"/>
        <end position="36"/>
    </location>
</feature>
<sequence>MAYCCLSARYRPPDDEGDKKKQLKSNTISSKESIEDLSSKTSECCFQISRFSKEEDTNEDSERSKLATCKTALSLTIRDKNILKSQLSIWLPCVCAGPICRAFSEVKSYVTQSLCSFSIVKRNEALSESKRQRMWDRKNRMKQHYRALALDFPMKPSPQEISHFQENKKNVGQCFCEKNKGNAQMELSLVQDPTSSTCTTGTDLQGSLFENVNSEECVTFTETTNSCDDDTNPRSIPSWFLSYIQLNPKLDIDLLSENQQPRLCRRIELMAISNLDTRGNSDSFHVSVKELVSCRENKAVGAEKSYSSYKRRDPLQSANHRNEIEVNSAVAPPRKSPSDNSLKSGYIERNDIRMNGLHDEPIASFRRRWKSCRTPYKEALDRHVNKCHQRCAEKAKPCPRYLCRLSNGDFILNQLPGKKMAYNNKTETITAMREKRNYCDIPSKVTNKVYEAKEAIKSQMCDSALLNTSNSSSNGINRTNFYARDYFAGNSKTKISYSKQSKSKDLGKEEVRSRKEKPAIKLTKKRINASSPSSPDSRQGIFASYREKYCEKTSCETSDDDSRSGKTIEELSNYKTMKIIANKMNPQLMADRSVDGYVESGDKLSARRVCKERGDTKPSRIKFSAPQEKSFQKTRTSPVRDQSELVTSTNDAEQHHQSFTAELKDYSALNYKSSNFTINLATVKDQIIPTTSSIQQKAKEPGSQKETLSTSVIGEGKDEDGVRESVQFDVVKEIPLDSKKSSFITQTEGDHVLFSNDVKTLDEDQSIMPDISSGGDIVKEISYNRREGDSGTKFDSLKDQVTLKTLHESTKYRDEKTDSSTLPNTPNLNALERDLDQGDGVVINKALKNFEMDNLPSKYNNVIIANPVLVSTPPQEDGINPEVPQDFSSSALQVDTFTAGNLTSNAAGDEEDEPAPVSPQQSGAQVVKSELSEGENAVAGAEKKGSGGEVSKQDEEKEKSDQNKEDICLDTLSECMRKWGRPRCGKNYSFLPNLNPPCCTSPCSYQAPVGEESKPNEEAKEAPKEESKAMKCNYLGFTEVDQSQLEALINKHVDYLRCAQGERSTILKQTGFISSAPDPYSQMCKDLAFKTSAGLFNQTINKDAYSNADTGSKFPDIGINSCPKLPPLGRLSSCCLDPCPPPSYRDLCPKLPKLSCPPPCNEPCFPAPSSTKLPSICKTLPSCPDLCSTLLRSNLDCPELCSPPKSSIDPCAKRFKPYQPPPYCFDPCGPCVNTSSGMDQSCVPRSSCIDPCSSLSRLRSPSQTRSLRNNCIDPCTGCPKPCSPPKSCSSPPMYKDPCLDFQKSRSPLASCFDPCTGLLKSRVSRSCSIDPCTGLAKPCSPPPSCIDPCTGLPKPLSPLPRCIDPYTGLPKSCMDPCSVAPMSCKPCPSFPKQYRIDPITGLPILCSPYSLLNSCLDPCDKISSISCNSASDTKLSMFNSAFSFFKEPQTSRYRSRLPPRVKPCSGSLSFLLGKSGPANRRRSSSLDHFKSFNQRRAESQHLTKRFQSMESRWSGIKQKACEVLDQIAKLQEEARCPVPPPCSSPCANPCPSPVCNPCPSPFINPCSSPICKPCPSPVGGPYQTSACNSSMSPTYCSAKPVYENPQVVCYMRNPVCPENNDCMRSNPSYVSTRICSPSAQIRTGTVCYSCDEQTSMACRSACMQTSEFGRRPSSRCSTSCAQLNESSNKKFQVGLQNKRAEISTNVGPSLMAPPLQRKRGRSEKRCTIMRLGKSDEGGQKRNPTTNTDASCCSTQAEGGKIAEIAKFVKECFDDSIVSAVGNRPVVKIRYNKGVNNQGVNPCHDARLKEQIAKAIKKGKEIQKKNFEKDGKPTSGPRSRTVLRFKAGKNSQGSCEIYNVQLEDEKGSSVAGKSRFMPTDESKHENKCKESPQNVNMPQKVSSSERSQENFSSDDIESKDSQEDFNQSHKEEISVHEKHKSKRKTGGQCPTTEAQQRRHIPREKQSNQKDGKDIRYNTCHQERLECQQNTNENANTEQYSKCIGDTDVAVGQIPGVLSGPRAYSFDLSKYEDGRQLEDARRESFLIDRFMEVNEASAFKLQPSSRKHEKFGDQGFFSKSEFCRNKINDASTKHVTKDMPDVLSKKCREIRKRCLYLDDPSWEAFEYIGAHVFSLPTSYSSKREHFKKICDTPSNPRMETPVENKGQVFRKSRFTHCEKIPKRPCSQKEQSLIKISKIPEDRTVTDKCRGGESKNLSNTESEFEYSSLHSLSARSKESVARTISHRVSFGSYNHRVSGNDIQHQERNQGTEMCTQDVAERRLEDISEETQCSSLRSALHSGRALVEMRNCSPPQNDLVDQKHGTTGNGCEFVTESYMNTGGSDSSTHGIEDLPLDTESLSSKTRTVMDLEAVEPQCSLTTGTGSTVSSHNNVLYAGNYVEVCSSAPLQDKSLTPKYNRMTCDQNRENVVKKTKRKFGHAEKRSKLNFKITPLDCDILREKKSDSGESADGQLAKKRLDFESGSYKSHHTPHCFESDQNQERHMCKVQKGLRNLSADSRDQKCRAKFISHSKCQTSAIAQPLSSVNLSSQRKVSEKHFDSKPLQQKRNRKSCRHDSSFEMKQQPHIKSSLQTNTMFSSVCSASNGDNITKQPIGFDCFDLSELGNGKVNSEVLTKQISTPLNVGGPTEGEMVENLKPHVLSSSVKASLLDAQTMTGLSISSFYKRDVSLQVISNTKNYSSPSSSESVISKENFLDLHEKRHFKFEADGGGDAWRTLEVGCAEVIQASENRVVLQGAYIQQPSKSVCMPSSYQSFKTDNVRVIPFRLVFLKTSGADLKELNLKGTYSRPPLESPMNSVEVWGFEL</sequence>
<gene>
    <name evidence="2" type="ORF">ElyMa_000365000</name>
</gene>
<dbReference type="Proteomes" id="UP000762676">
    <property type="component" value="Unassembled WGS sequence"/>
</dbReference>
<feature type="compositionally biased region" description="Basic and acidic residues" evidence="1">
    <location>
        <begin position="941"/>
        <end position="964"/>
    </location>
</feature>
<feature type="region of interest" description="Disordered" evidence="1">
    <location>
        <begin position="808"/>
        <end position="829"/>
    </location>
</feature>
<name>A0AAV4FG92_9GAST</name>
<feature type="compositionally biased region" description="Basic and acidic residues" evidence="1">
    <location>
        <begin position="502"/>
        <end position="519"/>
    </location>
</feature>
<evidence type="ECO:0000313" key="3">
    <source>
        <dbReference type="Proteomes" id="UP000762676"/>
    </source>
</evidence>
<feature type="compositionally biased region" description="Basic and acidic residues" evidence="1">
    <location>
        <begin position="1877"/>
        <end position="1889"/>
    </location>
</feature>
<feature type="compositionally biased region" description="Basic and acidic residues" evidence="1">
    <location>
        <begin position="808"/>
        <end position="818"/>
    </location>
</feature>
<keyword evidence="3" id="KW-1185">Reference proteome</keyword>
<accession>A0AAV4FG92</accession>
<evidence type="ECO:0000256" key="1">
    <source>
        <dbReference type="SAM" id="MobiDB-lite"/>
    </source>
</evidence>
<feature type="compositionally biased region" description="Basic and acidic residues" evidence="1">
    <location>
        <begin position="11"/>
        <end position="20"/>
    </location>
</feature>
<feature type="region of interest" description="Disordered" evidence="1">
    <location>
        <begin position="498"/>
        <end position="541"/>
    </location>
</feature>
<feature type="compositionally biased region" description="Basic and acidic residues" evidence="1">
    <location>
        <begin position="1961"/>
        <end position="1972"/>
    </location>
</feature>
<evidence type="ECO:0000313" key="2">
    <source>
        <dbReference type="EMBL" id="GFR71895.1"/>
    </source>
</evidence>
<feature type="compositionally biased region" description="Polar residues" evidence="1">
    <location>
        <begin position="627"/>
        <end position="643"/>
    </location>
</feature>
<evidence type="ECO:0008006" key="4">
    <source>
        <dbReference type="Google" id="ProtNLM"/>
    </source>
</evidence>
<feature type="region of interest" description="Disordered" evidence="1">
    <location>
        <begin position="611"/>
        <end position="643"/>
    </location>
</feature>